<dbReference type="InterPro" id="IPR002104">
    <property type="entry name" value="Integrase_catalytic"/>
</dbReference>
<evidence type="ECO:0000259" key="4">
    <source>
        <dbReference type="Pfam" id="PF00589"/>
    </source>
</evidence>
<keyword evidence="6" id="KW-1185">Reference proteome</keyword>
<dbReference type="InterPro" id="IPR013762">
    <property type="entry name" value="Integrase-like_cat_sf"/>
</dbReference>
<evidence type="ECO:0000256" key="3">
    <source>
        <dbReference type="ARBA" id="ARBA00023172"/>
    </source>
</evidence>
<dbReference type="Proteomes" id="UP000321058">
    <property type="component" value="Unassembled WGS sequence"/>
</dbReference>
<reference evidence="5 6" key="1">
    <citation type="submission" date="2019-07" db="EMBL/GenBank/DDBJ databases">
        <title>Whole genome shotgun sequence of Reyranella soli NBRC 108950.</title>
        <authorList>
            <person name="Hosoyama A."/>
            <person name="Uohara A."/>
            <person name="Ohji S."/>
            <person name="Ichikawa N."/>
        </authorList>
    </citation>
    <scope>NUCLEOTIDE SEQUENCE [LARGE SCALE GENOMIC DNA]</scope>
    <source>
        <strain evidence="5 6">NBRC 108950</strain>
    </source>
</reference>
<proteinExistence type="inferred from homology"/>
<dbReference type="InterPro" id="IPR011010">
    <property type="entry name" value="DNA_brk_join_enz"/>
</dbReference>
<dbReference type="Gene3D" id="1.10.443.10">
    <property type="entry name" value="Intergrase catalytic core"/>
    <property type="match status" value="1"/>
</dbReference>
<dbReference type="GO" id="GO:0003677">
    <property type="term" value="F:DNA binding"/>
    <property type="evidence" value="ECO:0007669"/>
    <property type="project" value="InterPro"/>
</dbReference>
<evidence type="ECO:0000256" key="2">
    <source>
        <dbReference type="ARBA" id="ARBA00022908"/>
    </source>
</evidence>
<comment type="similarity">
    <text evidence="1">Belongs to the 'phage' integrase family.</text>
</comment>
<dbReference type="PANTHER" id="PTHR30629:SF2">
    <property type="entry name" value="PROPHAGE INTEGRASE INTS-RELATED"/>
    <property type="match status" value="1"/>
</dbReference>
<evidence type="ECO:0000313" key="5">
    <source>
        <dbReference type="EMBL" id="GEP60623.1"/>
    </source>
</evidence>
<keyword evidence="3" id="KW-0233">DNA recombination</keyword>
<comment type="caution">
    <text evidence="5">The sequence shown here is derived from an EMBL/GenBank/DDBJ whole genome shotgun (WGS) entry which is preliminary data.</text>
</comment>
<dbReference type="GO" id="GO:0006310">
    <property type="term" value="P:DNA recombination"/>
    <property type="evidence" value="ECO:0007669"/>
    <property type="project" value="UniProtKB-KW"/>
</dbReference>
<keyword evidence="2" id="KW-0229">DNA integration</keyword>
<sequence length="246" mass="27163">MRHRPGYLPSWLVLPHVIDEALTLGLSDRPNPARYAELKRSLSAFVAEAPRGNHKSLPWREVPKLMTRLCANDSLSAYALRLTILAATRTSETLGARFDEFAHGTWVIPPARMKGEVGQRRQHRVPITTGIAKIVEDLRPGEERSALLFAGSTATKPLSNMAMLMLLKGMGIDATVHGMRASFRSWAADHGYARELAEAALAHVVPGVEASYQRSDLLDARRAMMQAWSDFCLGKPSKAASVRRAR</sequence>
<dbReference type="PANTHER" id="PTHR30629">
    <property type="entry name" value="PROPHAGE INTEGRASE"/>
    <property type="match status" value="1"/>
</dbReference>
<dbReference type="InterPro" id="IPR050808">
    <property type="entry name" value="Phage_Integrase"/>
</dbReference>
<evidence type="ECO:0000313" key="6">
    <source>
        <dbReference type="Proteomes" id="UP000321058"/>
    </source>
</evidence>
<dbReference type="CDD" id="cd00801">
    <property type="entry name" value="INT_P4_C"/>
    <property type="match status" value="1"/>
</dbReference>
<protein>
    <recommendedName>
        <fullName evidence="4">Tyr recombinase domain-containing protein</fullName>
    </recommendedName>
</protein>
<dbReference type="EMBL" id="BKAJ01000173">
    <property type="protein sequence ID" value="GEP60623.1"/>
    <property type="molecule type" value="Genomic_DNA"/>
</dbReference>
<gene>
    <name evidence="5" type="ORF">RSO01_77890</name>
</gene>
<feature type="domain" description="Tyr recombinase" evidence="4">
    <location>
        <begin position="59"/>
        <end position="205"/>
    </location>
</feature>
<dbReference type="GO" id="GO:0015074">
    <property type="term" value="P:DNA integration"/>
    <property type="evidence" value="ECO:0007669"/>
    <property type="project" value="UniProtKB-KW"/>
</dbReference>
<name>A0A512NNV0_9HYPH</name>
<dbReference type="AlphaFoldDB" id="A0A512NNV0"/>
<dbReference type="Pfam" id="PF00589">
    <property type="entry name" value="Phage_integrase"/>
    <property type="match status" value="1"/>
</dbReference>
<accession>A0A512NNV0</accession>
<dbReference type="SUPFAM" id="SSF56349">
    <property type="entry name" value="DNA breaking-rejoining enzymes"/>
    <property type="match status" value="1"/>
</dbReference>
<organism evidence="5 6">
    <name type="scientific">Reyranella soli</name>
    <dbReference type="NCBI Taxonomy" id="1230389"/>
    <lineage>
        <taxon>Bacteria</taxon>
        <taxon>Pseudomonadati</taxon>
        <taxon>Pseudomonadota</taxon>
        <taxon>Alphaproteobacteria</taxon>
        <taxon>Hyphomicrobiales</taxon>
        <taxon>Reyranellaceae</taxon>
        <taxon>Reyranella</taxon>
    </lineage>
</organism>
<evidence type="ECO:0000256" key="1">
    <source>
        <dbReference type="ARBA" id="ARBA00008857"/>
    </source>
</evidence>
<dbReference type="OrthoDB" id="9795573at2"/>